<keyword evidence="6" id="KW-0411">Iron-sulfur</keyword>
<dbReference type="InterPro" id="IPR040084">
    <property type="entry name" value="GTPase_Obg"/>
</dbReference>
<evidence type="ECO:0000313" key="8">
    <source>
        <dbReference type="EMBL" id="RXK12318.1"/>
    </source>
</evidence>
<dbReference type="PANTHER" id="PTHR43787">
    <property type="entry name" value="FEMO COFACTOR BIOSYNTHESIS PROTEIN NIFB-RELATED"/>
    <property type="match status" value="1"/>
</dbReference>
<dbReference type="GO" id="GO:0046872">
    <property type="term" value="F:metal ion binding"/>
    <property type="evidence" value="ECO:0007669"/>
    <property type="project" value="UniProtKB-KW"/>
</dbReference>
<dbReference type="OrthoDB" id="9800840at2"/>
<proteinExistence type="predicted"/>
<protein>
    <submittedName>
        <fullName evidence="8">Radical SAM protein</fullName>
    </submittedName>
</protein>
<dbReference type="CDD" id="cd01335">
    <property type="entry name" value="Radical_SAM"/>
    <property type="match status" value="1"/>
</dbReference>
<evidence type="ECO:0000256" key="4">
    <source>
        <dbReference type="ARBA" id="ARBA00022723"/>
    </source>
</evidence>
<keyword evidence="2" id="KW-0004">4Fe-4S</keyword>
<dbReference type="Proteomes" id="UP000289718">
    <property type="component" value="Unassembled WGS sequence"/>
</dbReference>
<dbReference type="GO" id="GO:0051539">
    <property type="term" value="F:4 iron, 4 sulfur cluster binding"/>
    <property type="evidence" value="ECO:0007669"/>
    <property type="project" value="UniProtKB-KW"/>
</dbReference>
<keyword evidence="4" id="KW-0479">Metal-binding</keyword>
<dbReference type="SFLD" id="SFLDG01083">
    <property type="entry name" value="Uncharacterised_Radical_SAM_Su"/>
    <property type="match status" value="1"/>
</dbReference>
<dbReference type="GO" id="GO:0003824">
    <property type="term" value="F:catalytic activity"/>
    <property type="evidence" value="ECO:0007669"/>
    <property type="project" value="InterPro"/>
</dbReference>
<comment type="caution">
    <text evidence="8">The sequence shown here is derived from an EMBL/GenBank/DDBJ whole genome shotgun (WGS) entry which is preliminary data.</text>
</comment>
<dbReference type="PANTHER" id="PTHR43787:SF11">
    <property type="entry name" value="UPF0026 PROTEIN SLR1464"/>
    <property type="match status" value="1"/>
</dbReference>
<evidence type="ECO:0000256" key="2">
    <source>
        <dbReference type="ARBA" id="ARBA00022485"/>
    </source>
</evidence>
<dbReference type="RefSeq" id="WP_129062187.1">
    <property type="nucleotide sequence ID" value="NZ_NXIE01000004.1"/>
</dbReference>
<dbReference type="InterPro" id="IPR058240">
    <property type="entry name" value="rSAM_sf"/>
</dbReference>
<evidence type="ECO:0000313" key="9">
    <source>
        <dbReference type="Proteomes" id="UP000289718"/>
    </source>
</evidence>
<dbReference type="Pfam" id="PF04055">
    <property type="entry name" value="Radical_SAM"/>
    <property type="match status" value="1"/>
</dbReference>
<dbReference type="Gene3D" id="3.20.20.70">
    <property type="entry name" value="Aldolase class I"/>
    <property type="match status" value="1"/>
</dbReference>
<keyword evidence="9" id="KW-1185">Reference proteome</keyword>
<evidence type="ECO:0000256" key="6">
    <source>
        <dbReference type="ARBA" id="ARBA00023014"/>
    </source>
</evidence>
<comment type="cofactor">
    <cofactor evidence="1">
        <name>[4Fe-4S] cluster</name>
        <dbReference type="ChEBI" id="CHEBI:49883"/>
    </cofactor>
</comment>
<dbReference type="AlphaFoldDB" id="A0A4Q1AT67"/>
<feature type="domain" description="Radical SAM core" evidence="7">
    <location>
        <begin position="17"/>
        <end position="246"/>
    </location>
</feature>
<evidence type="ECO:0000256" key="1">
    <source>
        <dbReference type="ARBA" id="ARBA00001966"/>
    </source>
</evidence>
<evidence type="ECO:0000259" key="7">
    <source>
        <dbReference type="PROSITE" id="PS51918"/>
    </source>
</evidence>
<dbReference type="InterPro" id="IPR007197">
    <property type="entry name" value="rSAM"/>
</dbReference>
<evidence type="ECO:0000256" key="5">
    <source>
        <dbReference type="ARBA" id="ARBA00023004"/>
    </source>
</evidence>
<dbReference type="PROSITE" id="PS51918">
    <property type="entry name" value="RADICAL_SAM"/>
    <property type="match status" value="1"/>
</dbReference>
<sequence>MSYSNNIIFGPIPSRRFGISLGIDLSPSSKQCNFDCLYCELEKAKTVETMTKYPSVEEVINEVKASFKKHPKIDVITITANGEPTLYPHLDKLIDELNKIKKNAKTLILSNGSTIYDEKVYKALLKIDTVKLSLDCVSEKCFKKLDRVHSGIDIDKIIESMIKFRKETTNILVLEVLFVKTLNDKEEEIKALYEAIKKINPHRVDIGTIDRPPAYKVKPVSFETLQSIAETFEGINVNIAYKNRPKLESSFSEEEIKTMLKRRPLTQEDINNMFDEDSKKLLEILVSQKVVSLVDSSGLNFYKIL</sequence>
<dbReference type="SFLD" id="SFLDG01067">
    <property type="entry name" value="SPASM/twitch_domain_containing"/>
    <property type="match status" value="1"/>
</dbReference>
<dbReference type="InterPro" id="IPR013785">
    <property type="entry name" value="Aldolase_TIM"/>
</dbReference>
<gene>
    <name evidence="8" type="ORF">CP965_11180</name>
</gene>
<keyword evidence="5" id="KW-0408">Iron</keyword>
<name>A0A4Q1AT67_9BACT</name>
<organism evidence="8 9">
    <name type="scientific">Halarcobacter mediterraneus</name>
    <dbReference type="NCBI Taxonomy" id="2023153"/>
    <lineage>
        <taxon>Bacteria</taxon>
        <taxon>Pseudomonadati</taxon>
        <taxon>Campylobacterota</taxon>
        <taxon>Epsilonproteobacteria</taxon>
        <taxon>Campylobacterales</taxon>
        <taxon>Arcobacteraceae</taxon>
        <taxon>Halarcobacter</taxon>
    </lineage>
</organism>
<accession>A0A4Q1AT67</accession>
<dbReference type="SFLD" id="SFLDS00029">
    <property type="entry name" value="Radical_SAM"/>
    <property type="match status" value="1"/>
</dbReference>
<evidence type="ECO:0000256" key="3">
    <source>
        <dbReference type="ARBA" id="ARBA00022691"/>
    </source>
</evidence>
<keyword evidence="3" id="KW-0949">S-adenosyl-L-methionine</keyword>
<dbReference type="EMBL" id="NXIE01000004">
    <property type="protein sequence ID" value="RXK12318.1"/>
    <property type="molecule type" value="Genomic_DNA"/>
</dbReference>
<dbReference type="SUPFAM" id="SSF102114">
    <property type="entry name" value="Radical SAM enzymes"/>
    <property type="match status" value="1"/>
</dbReference>
<reference evidence="8 9" key="1">
    <citation type="submission" date="2017-09" db="EMBL/GenBank/DDBJ databases">
        <title>Genomics of the genus Arcobacter.</title>
        <authorList>
            <person name="Perez-Cataluna A."/>
            <person name="Figueras M.J."/>
            <person name="Salas-Masso N."/>
        </authorList>
    </citation>
    <scope>NUCLEOTIDE SEQUENCE [LARGE SCALE GENOMIC DNA]</scope>
    <source>
        <strain evidence="8 9">F156-34</strain>
    </source>
</reference>